<name>M1MP62_9CLOT</name>
<proteinExistence type="predicted"/>
<dbReference type="EMBL" id="CP004122">
    <property type="protein sequence ID" value="AGF59639.1"/>
    <property type="molecule type" value="Genomic_DNA"/>
</dbReference>
<organism evidence="3 4">
    <name type="scientific">Clostridium saccharoperbutylacetonicum N1-4(HMT)</name>
    <dbReference type="NCBI Taxonomy" id="931276"/>
    <lineage>
        <taxon>Bacteria</taxon>
        <taxon>Bacillati</taxon>
        <taxon>Bacillota</taxon>
        <taxon>Clostridia</taxon>
        <taxon>Eubacteriales</taxon>
        <taxon>Clostridiaceae</taxon>
        <taxon>Clostridium</taxon>
    </lineage>
</organism>
<feature type="domain" description="YhcG PDDEXK nuclease" evidence="1">
    <location>
        <begin position="172"/>
        <end position="324"/>
    </location>
</feature>
<evidence type="ECO:0008006" key="5">
    <source>
        <dbReference type="Google" id="ProtNLM"/>
    </source>
</evidence>
<sequence>MLINENDYLQTIQKIKEEIKASQYRAIKTVNKELILLYWNIGNVILNNSKWGNKFIDSLAKDIKMEFPEIKGFSIRNLKYMRKFAELYTDFEFVQTVSAQITWSHNIEIMDKVKSQDERKWYIEKAIENGWSLNVLATQIKTNLYKRQVLVEKTTNYEKNLPKTQSTIAKGILKDPYNFDFITFREDMLEVQLEKELVKQVTKLLLELGSGFAFVGNQYHIEVAGEDFYIDLLFYHLKLKCYVVIELKTGKFVPEYAGKLNFYLSAVDDILKTEQDNPTIGLLLCREKNKLIAEYALKDMTKPIGISEYKLFGELPDEFEDALPTIEDLEKRINFFDGEISDD</sequence>
<evidence type="ECO:0000313" key="3">
    <source>
        <dbReference type="EMBL" id="AGF59639.1"/>
    </source>
</evidence>
<dbReference type="InterPro" id="IPR011856">
    <property type="entry name" value="tRNA_endonuc-like_dom_sf"/>
</dbReference>
<dbReference type="GO" id="GO:0003676">
    <property type="term" value="F:nucleic acid binding"/>
    <property type="evidence" value="ECO:0007669"/>
    <property type="project" value="InterPro"/>
</dbReference>
<dbReference type="HOGENOM" id="CLU_046640_0_1_9"/>
<dbReference type="RefSeq" id="WP_015395946.1">
    <property type="nucleotide sequence ID" value="NC_020292.1"/>
</dbReference>
<dbReference type="PANTHER" id="PTHR30547:SF0">
    <property type="entry name" value="BLR8175 PROTEIN"/>
    <property type="match status" value="1"/>
</dbReference>
<gene>
    <name evidence="3" type="ORF">Cspa_135p00790</name>
</gene>
<dbReference type="KEGG" id="csr:Cspa_135p00790"/>
<evidence type="ECO:0000259" key="1">
    <source>
        <dbReference type="Pfam" id="PF06250"/>
    </source>
</evidence>
<evidence type="ECO:0000259" key="2">
    <source>
        <dbReference type="Pfam" id="PF17761"/>
    </source>
</evidence>
<dbReference type="InterPro" id="IPR009362">
    <property type="entry name" value="YhcG_C"/>
</dbReference>
<dbReference type="AlphaFoldDB" id="M1MP62"/>
<geneLocation type="plasmid" evidence="3 4">
    <name>Csp_135p</name>
</geneLocation>
<feature type="domain" description="YhcG N-terminal" evidence="2">
    <location>
        <begin position="14"/>
        <end position="147"/>
    </location>
</feature>
<dbReference type="Pfam" id="PF06250">
    <property type="entry name" value="YhcG_C"/>
    <property type="match status" value="1"/>
</dbReference>
<dbReference type="Proteomes" id="UP000011728">
    <property type="component" value="Plasmid Csp_135p"/>
</dbReference>
<dbReference type="PANTHER" id="PTHR30547">
    <property type="entry name" value="UNCHARACTERIZED PROTEIN YHCG-RELATED"/>
    <property type="match status" value="1"/>
</dbReference>
<dbReference type="Pfam" id="PF17761">
    <property type="entry name" value="DUF1016_N"/>
    <property type="match status" value="1"/>
</dbReference>
<keyword evidence="4" id="KW-1185">Reference proteome</keyword>
<dbReference type="InterPro" id="IPR053148">
    <property type="entry name" value="PD-DEXK-like_domain"/>
</dbReference>
<protein>
    <recommendedName>
        <fullName evidence="5">DUF1016 domain-containing protein</fullName>
    </recommendedName>
</protein>
<accession>M1MP62</accession>
<dbReference type="PATRIC" id="fig|931276.5.peg.5965"/>
<keyword evidence="3" id="KW-0614">Plasmid</keyword>
<evidence type="ECO:0000313" key="4">
    <source>
        <dbReference type="Proteomes" id="UP000011728"/>
    </source>
</evidence>
<dbReference type="InterPro" id="IPR041527">
    <property type="entry name" value="YhcG_N"/>
</dbReference>
<reference evidence="3 4" key="1">
    <citation type="submission" date="2013-02" db="EMBL/GenBank/DDBJ databases">
        <title>Genome sequence of Clostridium saccharoperbutylacetonicum N1-4(HMT).</title>
        <authorList>
            <person name="Poehlein A."/>
            <person name="Daniel R."/>
        </authorList>
    </citation>
    <scope>NUCLEOTIDE SEQUENCE [LARGE SCALE GENOMIC DNA]</scope>
    <source>
        <strain evidence="4">N1-4(HMT)</strain>
        <plasmid evidence="4">Plasmid Csp_135p</plasmid>
    </source>
</reference>
<dbReference type="OrthoDB" id="9801263at2"/>
<dbReference type="Gene3D" id="3.40.1350.10">
    <property type="match status" value="1"/>
</dbReference>